<comment type="caution">
    <text evidence="2">The sequence shown here is derived from an EMBL/GenBank/DDBJ whole genome shotgun (WGS) entry which is preliminary data.</text>
</comment>
<name>A0A427XYE6_9TREE</name>
<evidence type="ECO:0000313" key="3">
    <source>
        <dbReference type="Proteomes" id="UP000279259"/>
    </source>
</evidence>
<feature type="compositionally biased region" description="Low complexity" evidence="1">
    <location>
        <begin position="1"/>
        <end position="11"/>
    </location>
</feature>
<protein>
    <submittedName>
        <fullName evidence="2">Uncharacterized protein</fullName>
    </submittedName>
</protein>
<feature type="region of interest" description="Disordered" evidence="1">
    <location>
        <begin position="1"/>
        <end position="23"/>
    </location>
</feature>
<proteinExistence type="predicted"/>
<accession>A0A427XYE6</accession>
<dbReference type="Proteomes" id="UP000279259">
    <property type="component" value="Unassembled WGS sequence"/>
</dbReference>
<dbReference type="AlphaFoldDB" id="A0A427XYE6"/>
<dbReference type="OrthoDB" id="10508839at2759"/>
<evidence type="ECO:0000256" key="1">
    <source>
        <dbReference type="SAM" id="MobiDB-lite"/>
    </source>
</evidence>
<organism evidence="2 3">
    <name type="scientific">Saitozyma podzolica</name>
    <dbReference type="NCBI Taxonomy" id="1890683"/>
    <lineage>
        <taxon>Eukaryota</taxon>
        <taxon>Fungi</taxon>
        <taxon>Dikarya</taxon>
        <taxon>Basidiomycota</taxon>
        <taxon>Agaricomycotina</taxon>
        <taxon>Tremellomycetes</taxon>
        <taxon>Tremellales</taxon>
        <taxon>Trimorphomycetaceae</taxon>
        <taxon>Saitozyma</taxon>
    </lineage>
</organism>
<dbReference type="EMBL" id="RSCD01000022">
    <property type="protein sequence ID" value="RSH83906.1"/>
    <property type="molecule type" value="Genomic_DNA"/>
</dbReference>
<evidence type="ECO:0000313" key="2">
    <source>
        <dbReference type="EMBL" id="RSH83906.1"/>
    </source>
</evidence>
<keyword evidence="3" id="KW-1185">Reference proteome</keyword>
<reference evidence="2 3" key="1">
    <citation type="submission" date="2018-11" db="EMBL/GenBank/DDBJ databases">
        <title>Genome sequence of Saitozyma podzolica DSM 27192.</title>
        <authorList>
            <person name="Aliyu H."/>
            <person name="Gorte O."/>
            <person name="Ochsenreither K."/>
        </authorList>
    </citation>
    <scope>NUCLEOTIDE SEQUENCE [LARGE SCALE GENOMIC DNA]</scope>
    <source>
        <strain evidence="2 3">DSM 27192</strain>
    </source>
</reference>
<sequence length="295" mass="32550">MPSSDTGSMTSDDSEYWTENSQPFEDLAGQQWPLNDSSLANSDHIAFEVKLGSANNRIGLSVNLAATTVSYDPEGLRHVQTSIDWVNTESRPLDADAADSNSAAHALALSLGLPSAHVDYDLLARQVLHPAETNRDDEGGSTMNRHLCERAMVLANAINQLSETYVPSTQVTDDFAVLDCIYVARTTPSVRRAWRDVGYPNPDSPLSQHRRTRYSHQERDGSHVMTLCHYGRLRDYAEDDEAQGECLTVDKADLDSRALAVLADEVSILDRAAREIKPEAERHGRLLSVTVQVES</sequence>
<gene>
    <name evidence="2" type="ORF">EHS25_005150</name>
</gene>